<organism evidence="2 3">
    <name type="scientific">Phytophthora megakarya</name>
    <dbReference type="NCBI Taxonomy" id="4795"/>
    <lineage>
        <taxon>Eukaryota</taxon>
        <taxon>Sar</taxon>
        <taxon>Stramenopiles</taxon>
        <taxon>Oomycota</taxon>
        <taxon>Peronosporomycetes</taxon>
        <taxon>Peronosporales</taxon>
        <taxon>Peronosporaceae</taxon>
        <taxon>Phytophthora</taxon>
    </lineage>
</organism>
<reference evidence="3" key="1">
    <citation type="submission" date="2017-03" db="EMBL/GenBank/DDBJ databases">
        <title>Phytopthora megakarya and P. palmivora, two closely related causual agents of cacao black pod achieved similar genome size and gene model numbers by different mechanisms.</title>
        <authorList>
            <person name="Ali S."/>
            <person name="Shao J."/>
            <person name="Larry D.J."/>
            <person name="Kronmiller B."/>
            <person name="Shen D."/>
            <person name="Strem M.D."/>
            <person name="Melnick R.L."/>
            <person name="Guiltinan M.J."/>
            <person name="Tyler B.M."/>
            <person name="Meinhardt L.W."/>
            <person name="Bailey B.A."/>
        </authorList>
    </citation>
    <scope>NUCLEOTIDE SEQUENCE [LARGE SCALE GENOMIC DNA]</scope>
    <source>
        <strain evidence="3">zdho120</strain>
    </source>
</reference>
<sequence>MTAIRVATQNAQVLMAFHAMTSIAFDFYVDTATKLYNQKRISKGRSRISTITKLDSTEQTIYLEWLLLLEQLAGVLCSGLDELDATYYVEIAQQFRSLILDLPVFLRKMQRLGTHSRQQALMLFLDNLHRLLKRATNRNELRVVAANGSAIVDQTKPIRQRLRSLDERISTSLGILLDSQEGMRNFSKMLIAMQYMWRCIMGSTSLENSLSSFRETSSLFNKIKQKIGRFFQIVRHPAAMLKGCHKNRSPHEFDGPSTFQSTQVVIDSSNADGSSQTTSEHDQIGDTGRKSNLLRSPFPFTSLELLLDHFEWESMAAKRIKQLLHSSKKKESILAVLKSGFGIGEEDVEKLSVIELAEHFHGLENTRKLSDVIDQLHQLTLEDEDLPFSHLPFAVHDKAEMSLWRLMIAQGNWYQSLKEFQWSLDS</sequence>
<name>A0A225WJ49_9STRA</name>
<evidence type="ECO:0000313" key="3">
    <source>
        <dbReference type="Proteomes" id="UP000198211"/>
    </source>
</evidence>
<dbReference type="STRING" id="4795.A0A225WJ49"/>
<keyword evidence="3" id="KW-1185">Reference proteome</keyword>
<dbReference type="OrthoDB" id="101608at2759"/>
<evidence type="ECO:0000313" key="2">
    <source>
        <dbReference type="EMBL" id="OWZ17741.1"/>
    </source>
</evidence>
<dbReference type="Proteomes" id="UP000198211">
    <property type="component" value="Unassembled WGS sequence"/>
</dbReference>
<evidence type="ECO:0000256" key="1">
    <source>
        <dbReference type="SAM" id="MobiDB-lite"/>
    </source>
</evidence>
<accession>A0A225WJ49</accession>
<protein>
    <submittedName>
        <fullName evidence="2">Uncharacterized protein</fullName>
    </submittedName>
</protein>
<feature type="region of interest" description="Disordered" evidence="1">
    <location>
        <begin position="269"/>
        <end position="290"/>
    </location>
</feature>
<dbReference type="AlphaFoldDB" id="A0A225WJ49"/>
<feature type="compositionally biased region" description="Basic and acidic residues" evidence="1">
    <location>
        <begin position="279"/>
        <end position="289"/>
    </location>
</feature>
<gene>
    <name evidence="2" type="ORF">PHMEG_0008272</name>
</gene>
<feature type="compositionally biased region" description="Polar residues" evidence="1">
    <location>
        <begin position="269"/>
        <end position="278"/>
    </location>
</feature>
<proteinExistence type="predicted"/>
<comment type="caution">
    <text evidence="2">The sequence shown here is derived from an EMBL/GenBank/DDBJ whole genome shotgun (WGS) entry which is preliminary data.</text>
</comment>
<dbReference type="EMBL" id="NBNE01000700">
    <property type="protein sequence ID" value="OWZ17741.1"/>
    <property type="molecule type" value="Genomic_DNA"/>
</dbReference>